<dbReference type="EMBL" id="PQIB02000006">
    <property type="protein sequence ID" value="RLN11210.1"/>
    <property type="molecule type" value="Genomic_DNA"/>
</dbReference>
<feature type="domain" description="Myb-like" evidence="2">
    <location>
        <begin position="187"/>
        <end position="256"/>
    </location>
</feature>
<sequence length="304" mass="32807">MNLTGPKKHQSRSSRTDGKSAALAPAVDGAAGAGGAPDTSVAGGCGARASGPAAGFAAAGAHPAMWSGSSRGSSEWLYPPGGFVNFVQGTKFPPFTQPHPFVNYLNGSQLPENFHFVGGTTSHCTMSPTDGCSKGTPSPTGSTTTAQMGSQDKETIDVEDDDTIQPARSNGRSNAKSIARSIATPDARSDRRLNWSIEEDIRLVSAWLHNSIDLVDGNNKKPDQYWSDVTSTYNSSTKCNRMRNRNQLKLRWERIKKPVTEFNGCYARITKVHQSGMSDNQKMDQAMQLYASEHSDKPFTLFQQ</sequence>
<organism evidence="3 4">
    <name type="scientific">Panicum miliaceum</name>
    <name type="common">Proso millet</name>
    <name type="synonym">Broomcorn millet</name>
    <dbReference type="NCBI Taxonomy" id="4540"/>
    <lineage>
        <taxon>Eukaryota</taxon>
        <taxon>Viridiplantae</taxon>
        <taxon>Streptophyta</taxon>
        <taxon>Embryophyta</taxon>
        <taxon>Tracheophyta</taxon>
        <taxon>Spermatophyta</taxon>
        <taxon>Magnoliopsida</taxon>
        <taxon>Liliopsida</taxon>
        <taxon>Poales</taxon>
        <taxon>Poaceae</taxon>
        <taxon>PACMAD clade</taxon>
        <taxon>Panicoideae</taxon>
        <taxon>Panicodae</taxon>
        <taxon>Paniceae</taxon>
        <taxon>Panicinae</taxon>
        <taxon>Panicum</taxon>
        <taxon>Panicum sect. Panicum</taxon>
    </lineage>
</organism>
<feature type="region of interest" description="Disordered" evidence="1">
    <location>
        <begin position="128"/>
        <end position="183"/>
    </location>
</feature>
<feature type="region of interest" description="Disordered" evidence="1">
    <location>
        <begin position="1"/>
        <end position="40"/>
    </location>
</feature>
<dbReference type="AlphaFoldDB" id="A0A3L6RWU7"/>
<name>A0A3L6RWU7_PANMI</name>
<evidence type="ECO:0000313" key="3">
    <source>
        <dbReference type="EMBL" id="RLN11210.1"/>
    </source>
</evidence>
<dbReference type="Proteomes" id="UP000275267">
    <property type="component" value="Unassembled WGS sequence"/>
</dbReference>
<comment type="caution">
    <text evidence="3">The sequence shown here is derived from an EMBL/GenBank/DDBJ whole genome shotgun (WGS) entry which is preliminary data.</text>
</comment>
<dbReference type="OrthoDB" id="687262at2759"/>
<evidence type="ECO:0000256" key="1">
    <source>
        <dbReference type="SAM" id="MobiDB-lite"/>
    </source>
</evidence>
<feature type="compositionally biased region" description="Low complexity" evidence="1">
    <location>
        <begin position="135"/>
        <end position="145"/>
    </location>
</feature>
<keyword evidence="4" id="KW-1185">Reference proteome</keyword>
<evidence type="ECO:0000313" key="4">
    <source>
        <dbReference type="Proteomes" id="UP000275267"/>
    </source>
</evidence>
<dbReference type="PANTHER" id="PTHR45224">
    <property type="entry name" value="OS01G0527900 PROTEIN-RELATED"/>
    <property type="match status" value="1"/>
</dbReference>
<accession>A0A3L6RWU7</accession>
<reference evidence="4" key="1">
    <citation type="journal article" date="2019" name="Nat. Commun.">
        <title>The genome of broomcorn millet.</title>
        <authorList>
            <person name="Zou C."/>
            <person name="Miki D."/>
            <person name="Li D."/>
            <person name="Tang Q."/>
            <person name="Xiao L."/>
            <person name="Rajput S."/>
            <person name="Deng P."/>
            <person name="Jia W."/>
            <person name="Huang R."/>
            <person name="Zhang M."/>
            <person name="Sun Y."/>
            <person name="Hu J."/>
            <person name="Fu X."/>
            <person name="Schnable P.S."/>
            <person name="Li F."/>
            <person name="Zhang H."/>
            <person name="Feng B."/>
            <person name="Zhu X."/>
            <person name="Liu R."/>
            <person name="Schnable J.C."/>
            <person name="Zhu J.-K."/>
            <person name="Zhang H."/>
        </authorList>
    </citation>
    <scope>NUCLEOTIDE SEQUENCE [LARGE SCALE GENOMIC DNA]</scope>
</reference>
<feature type="compositionally biased region" description="Polar residues" evidence="1">
    <location>
        <begin position="166"/>
        <end position="176"/>
    </location>
</feature>
<dbReference type="PROSITE" id="PS50090">
    <property type="entry name" value="MYB_LIKE"/>
    <property type="match status" value="1"/>
</dbReference>
<proteinExistence type="predicted"/>
<gene>
    <name evidence="3" type="ORF">C2845_PM09G03190</name>
</gene>
<feature type="compositionally biased region" description="Low complexity" evidence="1">
    <location>
        <begin position="21"/>
        <end position="30"/>
    </location>
</feature>
<protein>
    <recommendedName>
        <fullName evidence="2">Myb-like domain-containing protein</fullName>
    </recommendedName>
</protein>
<dbReference type="PANTHER" id="PTHR45224:SF5">
    <property type="entry name" value="OS02G0311800 PROTEIN"/>
    <property type="match status" value="1"/>
</dbReference>
<evidence type="ECO:0000259" key="2">
    <source>
        <dbReference type="PROSITE" id="PS50090"/>
    </source>
</evidence>
<feature type="compositionally biased region" description="Basic residues" evidence="1">
    <location>
        <begin position="1"/>
        <end position="12"/>
    </location>
</feature>
<dbReference type="InterPro" id="IPR001005">
    <property type="entry name" value="SANT/Myb"/>
</dbReference>